<comment type="subunit">
    <text evidence="2 8">Tetramer of two alpha and two beta chains.</text>
</comment>
<dbReference type="PANTHER" id="PTHR43406">
    <property type="entry name" value="TRYPTOPHAN SYNTHASE, ALPHA CHAIN"/>
    <property type="match status" value="1"/>
</dbReference>
<proteinExistence type="inferred from homology"/>
<gene>
    <name evidence="8 10" type="primary">trpA</name>
    <name evidence="10" type="ORF">KIH74_30070</name>
</gene>
<evidence type="ECO:0000256" key="2">
    <source>
        <dbReference type="ARBA" id="ARBA00011270"/>
    </source>
</evidence>
<comment type="catalytic activity">
    <reaction evidence="7 8">
        <text>(1S,2R)-1-C-(indol-3-yl)glycerol 3-phosphate + L-serine = D-glyceraldehyde 3-phosphate + L-tryptophan + H2O</text>
        <dbReference type="Rhea" id="RHEA:10532"/>
        <dbReference type="ChEBI" id="CHEBI:15377"/>
        <dbReference type="ChEBI" id="CHEBI:33384"/>
        <dbReference type="ChEBI" id="CHEBI:57912"/>
        <dbReference type="ChEBI" id="CHEBI:58866"/>
        <dbReference type="ChEBI" id="CHEBI:59776"/>
        <dbReference type="EC" id="4.2.1.20"/>
    </reaction>
</comment>
<evidence type="ECO:0000256" key="1">
    <source>
        <dbReference type="ARBA" id="ARBA00004733"/>
    </source>
</evidence>
<reference evidence="10 11" key="1">
    <citation type="submission" date="2021-05" db="EMBL/GenBank/DDBJ databases">
        <title>Kineosporia and Streptomyces sp. nov. two new marine actinobacteria isolated from Coral.</title>
        <authorList>
            <person name="Buangrab K."/>
            <person name="Sutthacheep M."/>
            <person name="Yeemin T."/>
            <person name="Harunari E."/>
            <person name="Igarashi Y."/>
            <person name="Kanchanasin P."/>
            <person name="Tanasupawat S."/>
            <person name="Phongsopitanun W."/>
        </authorList>
    </citation>
    <scope>NUCLEOTIDE SEQUENCE [LARGE SCALE GENOMIC DNA]</scope>
    <source>
        <strain evidence="10 11">J2-2</strain>
    </source>
</reference>
<dbReference type="NCBIfam" id="TIGR00262">
    <property type="entry name" value="trpA"/>
    <property type="match status" value="1"/>
</dbReference>
<organism evidence="10 11">
    <name type="scientific">Kineosporia corallincola</name>
    <dbReference type="NCBI Taxonomy" id="2835133"/>
    <lineage>
        <taxon>Bacteria</taxon>
        <taxon>Bacillati</taxon>
        <taxon>Actinomycetota</taxon>
        <taxon>Actinomycetes</taxon>
        <taxon>Kineosporiales</taxon>
        <taxon>Kineosporiaceae</taxon>
        <taxon>Kineosporia</taxon>
    </lineage>
</organism>
<dbReference type="EMBL" id="JAHBAY010000016">
    <property type="protein sequence ID" value="MBT0773229.1"/>
    <property type="molecule type" value="Genomic_DNA"/>
</dbReference>
<dbReference type="SUPFAM" id="SSF51366">
    <property type="entry name" value="Ribulose-phoshate binding barrel"/>
    <property type="match status" value="1"/>
</dbReference>
<dbReference type="Proteomes" id="UP001197247">
    <property type="component" value="Unassembled WGS sequence"/>
</dbReference>
<evidence type="ECO:0000256" key="7">
    <source>
        <dbReference type="ARBA" id="ARBA00049047"/>
    </source>
</evidence>
<keyword evidence="11" id="KW-1185">Reference proteome</keyword>
<dbReference type="RefSeq" id="WP_214159769.1">
    <property type="nucleotide sequence ID" value="NZ_JAHBAY010000016.1"/>
</dbReference>
<evidence type="ECO:0000256" key="5">
    <source>
        <dbReference type="ARBA" id="ARBA00023141"/>
    </source>
</evidence>
<keyword evidence="6 8" id="KW-0456">Lyase</keyword>
<evidence type="ECO:0000313" key="11">
    <source>
        <dbReference type="Proteomes" id="UP001197247"/>
    </source>
</evidence>
<dbReference type="GO" id="GO:0004834">
    <property type="term" value="F:tryptophan synthase activity"/>
    <property type="evidence" value="ECO:0007669"/>
    <property type="project" value="UniProtKB-EC"/>
</dbReference>
<evidence type="ECO:0000313" key="10">
    <source>
        <dbReference type="EMBL" id="MBT0773229.1"/>
    </source>
</evidence>
<dbReference type="CDD" id="cd04724">
    <property type="entry name" value="Tryptophan_synthase_alpha"/>
    <property type="match status" value="1"/>
</dbReference>
<evidence type="ECO:0000256" key="3">
    <source>
        <dbReference type="ARBA" id="ARBA00022605"/>
    </source>
</evidence>
<dbReference type="InterPro" id="IPR002028">
    <property type="entry name" value="Trp_synthase_suA"/>
</dbReference>
<name>A0ABS5TRB2_9ACTN</name>
<dbReference type="InterPro" id="IPR011060">
    <property type="entry name" value="RibuloseP-bd_barrel"/>
</dbReference>
<dbReference type="HAMAP" id="MF_00131">
    <property type="entry name" value="Trp_synth_alpha"/>
    <property type="match status" value="1"/>
</dbReference>
<keyword evidence="5 8" id="KW-0057">Aromatic amino acid biosynthesis</keyword>
<keyword evidence="4 8" id="KW-0822">Tryptophan biosynthesis</keyword>
<dbReference type="Pfam" id="PF00290">
    <property type="entry name" value="Trp_syntA"/>
    <property type="match status" value="1"/>
</dbReference>
<evidence type="ECO:0000256" key="6">
    <source>
        <dbReference type="ARBA" id="ARBA00023239"/>
    </source>
</evidence>
<comment type="caution">
    <text evidence="10">The sequence shown here is derived from an EMBL/GenBank/DDBJ whole genome shotgun (WGS) entry which is preliminary data.</text>
</comment>
<dbReference type="EC" id="4.2.1.20" evidence="8"/>
<evidence type="ECO:0000256" key="9">
    <source>
        <dbReference type="RuleBase" id="RU003662"/>
    </source>
</evidence>
<feature type="active site" description="Proton acceptor" evidence="8">
    <location>
        <position position="47"/>
    </location>
</feature>
<dbReference type="Gene3D" id="3.20.20.70">
    <property type="entry name" value="Aldolase class I"/>
    <property type="match status" value="1"/>
</dbReference>
<keyword evidence="3 8" id="KW-0028">Amino-acid biosynthesis</keyword>
<sequence>MNILEKTLRTARDGGRKLLVPYVTGGITADWTDQLLAFQEAGADAIEVGLPFSDPMLDGPTIQRASDQALARGTTLDEILAGLAAIRDRVRVPLVAMTYANLVVRQGYREFCGRLAEAGVAGLIVPDLPLDELDGLGEVADAAGIDLVLLAAPSTTPERMDEICRHGRGFVYAVSVMGTTGERSDLAATGTELAAAVTARTDLPVLIGFGVSSPEHAVTAATTADGVVVASALMRRVLEGSSPAEVAQDVAAIRRALDAAVTSAVAG</sequence>
<feature type="active site" description="Proton acceptor" evidence="8">
    <location>
        <position position="58"/>
    </location>
</feature>
<dbReference type="InterPro" id="IPR018204">
    <property type="entry name" value="Trp_synthase_alpha_AS"/>
</dbReference>
<dbReference type="PANTHER" id="PTHR43406:SF1">
    <property type="entry name" value="TRYPTOPHAN SYNTHASE ALPHA CHAIN, CHLOROPLASTIC"/>
    <property type="match status" value="1"/>
</dbReference>
<accession>A0ABS5TRB2</accession>
<protein>
    <recommendedName>
        <fullName evidence="8">Tryptophan synthase alpha chain</fullName>
        <ecNumber evidence="8">4.2.1.20</ecNumber>
    </recommendedName>
</protein>
<comment type="similarity">
    <text evidence="8 9">Belongs to the TrpA family.</text>
</comment>
<dbReference type="InterPro" id="IPR013785">
    <property type="entry name" value="Aldolase_TIM"/>
</dbReference>
<comment type="pathway">
    <text evidence="1 8">Amino-acid biosynthesis; L-tryptophan biosynthesis; L-tryptophan from chorismate: step 5/5.</text>
</comment>
<evidence type="ECO:0000256" key="4">
    <source>
        <dbReference type="ARBA" id="ARBA00022822"/>
    </source>
</evidence>
<dbReference type="PROSITE" id="PS00167">
    <property type="entry name" value="TRP_SYNTHASE_ALPHA"/>
    <property type="match status" value="1"/>
</dbReference>
<comment type="function">
    <text evidence="8">The alpha subunit is responsible for the aldol cleavage of indoleglycerol phosphate to indole and glyceraldehyde 3-phosphate.</text>
</comment>
<evidence type="ECO:0000256" key="8">
    <source>
        <dbReference type="HAMAP-Rule" id="MF_00131"/>
    </source>
</evidence>